<evidence type="ECO:0000256" key="3">
    <source>
        <dbReference type="ARBA" id="ARBA00022692"/>
    </source>
</evidence>
<protein>
    <recommendedName>
        <fullName evidence="12">Cytochrome b5 heme-binding domain-containing protein</fullName>
    </recommendedName>
</protein>
<dbReference type="InterPro" id="IPR005804">
    <property type="entry name" value="FA_desaturase_dom"/>
</dbReference>
<evidence type="ECO:0000259" key="9">
    <source>
        <dbReference type="Pfam" id="PF00173"/>
    </source>
</evidence>
<name>A0A7S3K778_9STRA</name>
<accession>A0A7S3K778</accession>
<feature type="transmembrane region" description="Helical" evidence="8">
    <location>
        <begin position="241"/>
        <end position="261"/>
    </location>
</feature>
<dbReference type="PANTHER" id="PTHR19353:SF88">
    <property type="entry name" value="DELTA(5) FATTY ACID DESATURASE FAT-4"/>
    <property type="match status" value="1"/>
</dbReference>
<feature type="domain" description="Fatty acid desaturase" evidence="10">
    <location>
        <begin position="140"/>
        <end position="395"/>
    </location>
</feature>
<dbReference type="Pfam" id="PF00487">
    <property type="entry name" value="FA_desaturase"/>
    <property type="match status" value="1"/>
</dbReference>
<keyword evidence="5" id="KW-0560">Oxidoreductase</keyword>
<proteinExistence type="inferred from homology"/>
<evidence type="ECO:0000256" key="7">
    <source>
        <dbReference type="ARBA" id="ARBA00023136"/>
    </source>
</evidence>
<dbReference type="EMBL" id="HBIJ01023689">
    <property type="protein sequence ID" value="CAE0374866.1"/>
    <property type="molecule type" value="Transcribed_RNA"/>
</dbReference>
<keyword evidence="7 8" id="KW-0472">Membrane</keyword>
<dbReference type="InterPro" id="IPR001199">
    <property type="entry name" value="Cyt_B5-like_heme/steroid-bd"/>
</dbReference>
<dbReference type="Pfam" id="PF00173">
    <property type="entry name" value="Cyt-b5"/>
    <property type="match status" value="1"/>
</dbReference>
<feature type="domain" description="Cytochrome b5 heme-binding" evidence="9">
    <location>
        <begin position="21"/>
        <end position="70"/>
    </location>
</feature>
<keyword evidence="3 8" id="KW-0812">Transmembrane</keyword>
<feature type="transmembrane region" description="Helical" evidence="8">
    <location>
        <begin position="139"/>
        <end position="158"/>
    </location>
</feature>
<evidence type="ECO:0008006" key="12">
    <source>
        <dbReference type="Google" id="ProtNLM"/>
    </source>
</evidence>
<dbReference type="GO" id="GO:0016717">
    <property type="term" value="F:oxidoreductase activity, acting on paired donors, with oxidation of a pair of donors resulting in the reduction of molecular oxygen to two molecules of water"/>
    <property type="evidence" value="ECO:0007669"/>
    <property type="project" value="TreeGrafter"/>
</dbReference>
<dbReference type="GO" id="GO:0006629">
    <property type="term" value="P:lipid metabolic process"/>
    <property type="evidence" value="ECO:0007669"/>
    <property type="project" value="UniProtKB-KW"/>
</dbReference>
<reference evidence="11" key="1">
    <citation type="submission" date="2021-01" db="EMBL/GenBank/DDBJ databases">
        <authorList>
            <person name="Corre E."/>
            <person name="Pelletier E."/>
            <person name="Niang G."/>
            <person name="Scheremetjew M."/>
            <person name="Finn R."/>
            <person name="Kale V."/>
            <person name="Holt S."/>
            <person name="Cochrane G."/>
            <person name="Meng A."/>
            <person name="Brown T."/>
            <person name="Cohen L."/>
        </authorList>
    </citation>
    <scope>NUCLEOTIDE SEQUENCE</scope>
    <source>
        <strain evidence="11">CCMP1510</strain>
    </source>
</reference>
<feature type="transmembrane region" description="Helical" evidence="8">
    <location>
        <begin position="282"/>
        <end position="304"/>
    </location>
</feature>
<evidence type="ECO:0000256" key="2">
    <source>
        <dbReference type="ARBA" id="ARBA00009295"/>
    </source>
</evidence>
<dbReference type="GO" id="GO:0016020">
    <property type="term" value="C:membrane"/>
    <property type="evidence" value="ECO:0007669"/>
    <property type="project" value="UniProtKB-SubCell"/>
</dbReference>
<evidence type="ECO:0000259" key="10">
    <source>
        <dbReference type="Pfam" id="PF00487"/>
    </source>
</evidence>
<evidence type="ECO:0000256" key="4">
    <source>
        <dbReference type="ARBA" id="ARBA00022989"/>
    </source>
</evidence>
<dbReference type="PANTHER" id="PTHR19353">
    <property type="entry name" value="FATTY ACID DESATURASE 2"/>
    <property type="match status" value="1"/>
</dbReference>
<dbReference type="SUPFAM" id="SSF55856">
    <property type="entry name" value="Cytochrome b5-like heme/steroid binding domain"/>
    <property type="match status" value="1"/>
</dbReference>
<comment type="similarity">
    <text evidence="2">Belongs to the fatty acid desaturase type 1 family.</text>
</comment>
<dbReference type="AlphaFoldDB" id="A0A7S3K778"/>
<dbReference type="Gene3D" id="3.10.120.10">
    <property type="entry name" value="Cytochrome b5-like heme/steroid binding domain"/>
    <property type="match status" value="1"/>
</dbReference>
<dbReference type="CDD" id="cd03506">
    <property type="entry name" value="Delta6-FADS-like"/>
    <property type="match status" value="1"/>
</dbReference>
<evidence type="ECO:0000256" key="1">
    <source>
        <dbReference type="ARBA" id="ARBA00004141"/>
    </source>
</evidence>
<organism evidence="11">
    <name type="scientific">Aureoumbra lagunensis</name>
    <dbReference type="NCBI Taxonomy" id="44058"/>
    <lineage>
        <taxon>Eukaryota</taxon>
        <taxon>Sar</taxon>
        <taxon>Stramenopiles</taxon>
        <taxon>Ochrophyta</taxon>
        <taxon>Pelagophyceae</taxon>
        <taxon>Pelagomonadales</taxon>
        <taxon>Aureoumbra</taxon>
    </lineage>
</organism>
<sequence>MGRGGQKVTSPIVGEAAAKTVLIQGELYDVSDFKHPGGSIVKFLTGDGDATEAFTEFHGRSKKAKAMLKALPHTQASDEEMKRRAFNGREELAKDYAELRRELEEEGFFKPNVGEIMYRLSEIFLMHAIGIYLLKYTSYFYTGVIMLGIVSGRCGWLMHEGGHYSLTGIIKIDRFIQEFLYGVGCGMSAAWWRNQHNKHHATPQKLQHDVDLDTLPLVAFHSAIAAKAKGTILKAWLKLQAVLFIPVSCVLVALFWQYYLHPRHALRIKNARELTFITLRHFFIYNFVLSHLSWPAAIGTYLFYDQIAASYIFTNFALSHTHLPVTQSNQFLHWVEYAANHTTNIASNPLVDWWMAYLNFQIEHHLFPSMPQFRHPTVSKRVRQLFEKHGLQYDVRSYFTCLGQTLANLHTVGASTGKKTD</sequence>
<evidence type="ECO:0000256" key="6">
    <source>
        <dbReference type="ARBA" id="ARBA00023098"/>
    </source>
</evidence>
<evidence type="ECO:0000256" key="5">
    <source>
        <dbReference type="ARBA" id="ARBA00023002"/>
    </source>
</evidence>
<dbReference type="InterPro" id="IPR036400">
    <property type="entry name" value="Cyt_B5-like_heme/steroid_sf"/>
</dbReference>
<comment type="subcellular location">
    <subcellularLocation>
        <location evidence="1">Membrane</location>
        <topology evidence="1">Multi-pass membrane protein</topology>
    </subcellularLocation>
</comment>
<dbReference type="PIRSF" id="PIRSF015921">
    <property type="entry name" value="FA_sphinglp_des"/>
    <property type="match status" value="1"/>
</dbReference>
<evidence type="ECO:0000256" key="8">
    <source>
        <dbReference type="SAM" id="Phobius"/>
    </source>
</evidence>
<keyword evidence="4 8" id="KW-1133">Transmembrane helix</keyword>
<evidence type="ECO:0000313" key="11">
    <source>
        <dbReference type="EMBL" id="CAE0374866.1"/>
    </source>
</evidence>
<dbReference type="InterPro" id="IPR012171">
    <property type="entry name" value="Fatty_acid_desaturase"/>
</dbReference>
<keyword evidence="6" id="KW-0443">Lipid metabolism</keyword>
<gene>
    <name evidence="11" type="ORF">ALAG00032_LOCUS15670</name>
</gene>